<dbReference type="AlphaFoldDB" id="A0A5P8W6G8"/>
<protein>
    <submittedName>
        <fullName evidence="1">Uncharacterized protein</fullName>
    </submittedName>
</protein>
<dbReference type="Proteomes" id="UP000326678">
    <property type="component" value="Chromosome Gxm1"/>
</dbReference>
<organism evidence="1 2">
    <name type="scientific">Nostoc sphaeroides CCNUC1</name>
    <dbReference type="NCBI Taxonomy" id="2653204"/>
    <lineage>
        <taxon>Bacteria</taxon>
        <taxon>Bacillati</taxon>
        <taxon>Cyanobacteriota</taxon>
        <taxon>Cyanophyceae</taxon>
        <taxon>Nostocales</taxon>
        <taxon>Nostocaceae</taxon>
        <taxon>Nostoc</taxon>
    </lineage>
</organism>
<evidence type="ECO:0000313" key="1">
    <source>
        <dbReference type="EMBL" id="QFS48355.1"/>
    </source>
</evidence>
<evidence type="ECO:0000313" key="2">
    <source>
        <dbReference type="Proteomes" id="UP000326678"/>
    </source>
</evidence>
<reference evidence="1 2" key="1">
    <citation type="submission" date="2019-10" db="EMBL/GenBank/DDBJ databases">
        <title>Genomic and transcriptomic insights into the perfect genentic adaptation of a filamentous nitrogen-fixing cyanobacterium to rice fields.</title>
        <authorList>
            <person name="Chen Z."/>
        </authorList>
    </citation>
    <scope>NUCLEOTIDE SEQUENCE [LARGE SCALE GENOMIC DNA]</scope>
    <source>
        <strain evidence="1">CCNUC1</strain>
    </source>
</reference>
<gene>
    <name evidence="1" type="ORF">GXM_05847</name>
</gene>
<keyword evidence="2" id="KW-1185">Reference proteome</keyword>
<sequence length="63" mass="7332">MHELEYDGRIPQVVNLGISSETTRTNIVINNQKLKTISKRGCFKRVFYSHAEHSEAYQYITES</sequence>
<proteinExistence type="predicted"/>
<name>A0A5P8W6G8_9NOSO</name>
<dbReference type="KEGG" id="nsh:GXM_05847"/>
<accession>A0A5P8W6G8</accession>
<dbReference type="EMBL" id="CP045226">
    <property type="protein sequence ID" value="QFS48355.1"/>
    <property type="molecule type" value="Genomic_DNA"/>
</dbReference>